<gene>
    <name evidence="7" type="ORF">K340107D12_06010</name>
</gene>
<keyword evidence="5 6" id="KW-0472">Membrane</keyword>
<evidence type="ECO:0000256" key="3">
    <source>
        <dbReference type="ARBA" id="ARBA00022692"/>
    </source>
</evidence>
<protein>
    <submittedName>
        <fullName evidence="7">Sugar transporter</fullName>
    </submittedName>
</protein>
<dbReference type="RefSeq" id="WP_256129528.1">
    <property type="nucleotide sequence ID" value="NZ_BAABZQ010000001.1"/>
</dbReference>
<feature type="transmembrane region" description="Helical" evidence="6">
    <location>
        <begin position="50"/>
        <end position="70"/>
    </location>
</feature>
<evidence type="ECO:0000313" key="8">
    <source>
        <dbReference type="Proteomes" id="UP001600941"/>
    </source>
</evidence>
<dbReference type="InterPro" id="IPR050833">
    <property type="entry name" value="Poly_Biosynth_Transport"/>
</dbReference>
<name>A0ABQ0BMM3_9FIRM</name>
<evidence type="ECO:0000256" key="2">
    <source>
        <dbReference type="ARBA" id="ARBA00022475"/>
    </source>
</evidence>
<feature type="transmembrane region" description="Helical" evidence="6">
    <location>
        <begin position="429"/>
        <end position="451"/>
    </location>
</feature>
<comment type="subcellular location">
    <subcellularLocation>
        <location evidence="1">Cell membrane</location>
        <topology evidence="1">Multi-pass membrane protein</topology>
    </subcellularLocation>
</comment>
<keyword evidence="2" id="KW-1003">Cell membrane</keyword>
<feature type="transmembrane region" description="Helical" evidence="6">
    <location>
        <begin position="12"/>
        <end position="38"/>
    </location>
</feature>
<dbReference type="Proteomes" id="UP001600941">
    <property type="component" value="Unassembled WGS sequence"/>
</dbReference>
<feature type="transmembrane region" description="Helical" evidence="6">
    <location>
        <begin position="336"/>
        <end position="354"/>
    </location>
</feature>
<dbReference type="PANTHER" id="PTHR30250:SF26">
    <property type="entry name" value="PSMA PROTEIN"/>
    <property type="match status" value="1"/>
</dbReference>
<proteinExistence type="predicted"/>
<dbReference type="PANTHER" id="PTHR30250">
    <property type="entry name" value="PST FAMILY PREDICTED COLANIC ACID TRANSPORTER"/>
    <property type="match status" value="1"/>
</dbReference>
<comment type="caution">
    <text evidence="7">The sequence shown here is derived from an EMBL/GenBank/DDBJ whole genome shotgun (WGS) entry which is preliminary data.</text>
</comment>
<accession>A0ABQ0BMM3</accession>
<dbReference type="Pfam" id="PF01943">
    <property type="entry name" value="Polysacc_synt"/>
    <property type="match status" value="1"/>
</dbReference>
<keyword evidence="8" id="KW-1185">Reference proteome</keyword>
<reference evidence="7 8" key="1">
    <citation type="submission" date="2024-04" db="EMBL/GenBank/DDBJ databases">
        <title>Defined microbial consortia suppress multidrug-resistant proinflammatory Enterobacteriaceae via ecological control.</title>
        <authorList>
            <person name="Furuichi M."/>
            <person name="Kawaguchi T."/>
            <person name="Pust M."/>
            <person name="Yasuma K."/>
            <person name="Plichta D."/>
            <person name="Hasegawa N."/>
            <person name="Ohya T."/>
            <person name="Bhattarai S."/>
            <person name="Sasajima S."/>
            <person name="Aoto Y."/>
            <person name="Tuganbaev T."/>
            <person name="Yaginuma M."/>
            <person name="Ueda M."/>
            <person name="Okahashi N."/>
            <person name="Amafuji K."/>
            <person name="Kiridooshi Y."/>
            <person name="Sugita K."/>
            <person name="Strazar M."/>
            <person name="Skelly A."/>
            <person name="Suda W."/>
            <person name="Hattori M."/>
            <person name="Nakamoto N."/>
            <person name="Caballero S."/>
            <person name="Norman J."/>
            <person name="Olle B."/>
            <person name="Tanoue T."/>
            <person name="Arita M."/>
            <person name="Bucci V."/>
            <person name="Atarashi K."/>
            <person name="Xavier R."/>
            <person name="Honda K."/>
        </authorList>
    </citation>
    <scope>NUCLEOTIDE SEQUENCE [LARGE SCALE GENOMIC DNA]</scope>
    <source>
        <strain evidence="8">k34-0107-D12</strain>
    </source>
</reference>
<keyword evidence="3 6" id="KW-0812">Transmembrane</keyword>
<dbReference type="InterPro" id="IPR002797">
    <property type="entry name" value="Polysacc_synth"/>
</dbReference>
<keyword evidence="7" id="KW-0762">Sugar transport</keyword>
<feature type="transmembrane region" description="Helical" evidence="6">
    <location>
        <begin position="300"/>
        <end position="324"/>
    </location>
</feature>
<feature type="transmembrane region" description="Helical" evidence="6">
    <location>
        <begin position="122"/>
        <end position="142"/>
    </location>
</feature>
<dbReference type="EMBL" id="BAABZQ010000001">
    <property type="protein sequence ID" value="GAA6497785.1"/>
    <property type="molecule type" value="Genomic_DNA"/>
</dbReference>
<keyword evidence="7" id="KW-0813">Transport</keyword>
<keyword evidence="4 6" id="KW-1133">Transmembrane helix</keyword>
<sequence length="509" mass="57292">MNNRKAVTRNMICTLLLQFVTIISGLIVPRIILGYFGSEVNGLVSSITQFLNYIALFEGGISGVIMASLYKPLRENNEDKVSGIINATDHFFRQIGIFYIIYMLIVAFVYPLFVQVDFSRGYVFVLTCVLGMNLFVQYFFSLTYRLLINADRKVYYVSLTQIVFIVLNVIGVIISARLFKDIIAIKLISAIVFLVQPILYSAYVKKHYCINKKIPRDTEALSQRWAGFGQNLAYFIHANTDVVVLTIFTPLTTVSIYSVFYMVIKSLKSLAISVSAAILPSFGNVMAGGDENETNKVFDLYEFGMQFISVFLFTCCIVMLNSFVAVYTKGITDANYNQLAFCILMTVAELIFCFREPYVSATYAASHFKQTAKYGYIEAGINIIISVILVKQFGLIGVAIGTAIGMSYRMLALVIYLKKNILHRPIKIFIKKISVFGVITVISSLICFILFDLSCPSYIIWFVKAAAVALIVIVVETGICLIFYKNELAQIFRPLIRKIKQNKVSSKED</sequence>
<feature type="transmembrane region" description="Helical" evidence="6">
    <location>
        <begin position="182"/>
        <end position="203"/>
    </location>
</feature>
<evidence type="ECO:0000256" key="5">
    <source>
        <dbReference type="ARBA" id="ARBA00023136"/>
    </source>
</evidence>
<feature type="transmembrane region" description="Helical" evidence="6">
    <location>
        <begin position="396"/>
        <end position="417"/>
    </location>
</feature>
<organism evidence="7 8">
    <name type="scientific">Blautia parvula</name>
    <dbReference type="NCBI Taxonomy" id="2877527"/>
    <lineage>
        <taxon>Bacteria</taxon>
        <taxon>Bacillati</taxon>
        <taxon>Bacillota</taxon>
        <taxon>Clostridia</taxon>
        <taxon>Lachnospirales</taxon>
        <taxon>Lachnospiraceae</taxon>
        <taxon>Blautia</taxon>
    </lineage>
</organism>
<feature type="transmembrane region" description="Helical" evidence="6">
    <location>
        <begin position="457"/>
        <end position="484"/>
    </location>
</feature>
<feature type="transmembrane region" description="Helical" evidence="6">
    <location>
        <begin position="154"/>
        <end position="176"/>
    </location>
</feature>
<evidence type="ECO:0000256" key="1">
    <source>
        <dbReference type="ARBA" id="ARBA00004651"/>
    </source>
</evidence>
<feature type="transmembrane region" description="Helical" evidence="6">
    <location>
        <begin position="242"/>
        <end position="264"/>
    </location>
</feature>
<feature type="transmembrane region" description="Helical" evidence="6">
    <location>
        <begin position="91"/>
        <end position="110"/>
    </location>
</feature>
<evidence type="ECO:0000256" key="4">
    <source>
        <dbReference type="ARBA" id="ARBA00022989"/>
    </source>
</evidence>
<evidence type="ECO:0000256" key="6">
    <source>
        <dbReference type="SAM" id="Phobius"/>
    </source>
</evidence>
<evidence type="ECO:0000313" key="7">
    <source>
        <dbReference type="EMBL" id="GAA6497785.1"/>
    </source>
</evidence>